<dbReference type="STRING" id="3880.A0A072UVS3"/>
<name>A0A072UVS3_MEDTR</name>
<evidence type="ECO:0000259" key="1">
    <source>
        <dbReference type="SMART" id="SM00213"/>
    </source>
</evidence>
<dbReference type="Pfam" id="PF12776">
    <property type="entry name" value="Myb_DNA-bind_3"/>
    <property type="match status" value="1"/>
</dbReference>
<reference evidence="2 4" key="2">
    <citation type="journal article" date="2014" name="BMC Genomics">
        <title>An improved genome release (version Mt4.0) for the model legume Medicago truncatula.</title>
        <authorList>
            <person name="Tang H."/>
            <person name="Krishnakumar V."/>
            <person name="Bidwell S."/>
            <person name="Rosen B."/>
            <person name="Chan A."/>
            <person name="Zhou S."/>
            <person name="Gentzbittel L."/>
            <person name="Childs K.L."/>
            <person name="Yandell M."/>
            <person name="Gundlach H."/>
            <person name="Mayer K.F."/>
            <person name="Schwartz D.C."/>
            <person name="Town C.D."/>
        </authorList>
    </citation>
    <scope>GENOME REANNOTATION</scope>
    <source>
        <strain evidence="2">A17</strain>
        <strain evidence="3 4">cv. Jemalong A17</strain>
    </source>
</reference>
<dbReference type="HOGENOM" id="CLU_633687_0_0_1"/>
<organism evidence="2 4">
    <name type="scientific">Medicago truncatula</name>
    <name type="common">Barrel medic</name>
    <name type="synonym">Medicago tribuloides</name>
    <dbReference type="NCBI Taxonomy" id="3880"/>
    <lineage>
        <taxon>Eukaryota</taxon>
        <taxon>Viridiplantae</taxon>
        <taxon>Streptophyta</taxon>
        <taxon>Embryophyta</taxon>
        <taxon>Tracheophyta</taxon>
        <taxon>Spermatophyta</taxon>
        <taxon>Magnoliopsida</taxon>
        <taxon>eudicotyledons</taxon>
        <taxon>Gunneridae</taxon>
        <taxon>Pentapetalae</taxon>
        <taxon>rosids</taxon>
        <taxon>fabids</taxon>
        <taxon>Fabales</taxon>
        <taxon>Fabaceae</taxon>
        <taxon>Papilionoideae</taxon>
        <taxon>50 kb inversion clade</taxon>
        <taxon>NPAAA clade</taxon>
        <taxon>Hologalegina</taxon>
        <taxon>IRL clade</taxon>
        <taxon>Trifolieae</taxon>
        <taxon>Medicago</taxon>
    </lineage>
</organism>
<dbReference type="PANTHER" id="PTHR47584">
    <property type="match status" value="1"/>
</dbReference>
<proteinExistence type="predicted"/>
<dbReference type="AlphaFoldDB" id="A0A072UVS3"/>
<dbReference type="InterPro" id="IPR000626">
    <property type="entry name" value="Ubiquitin-like_dom"/>
</dbReference>
<dbReference type="SUPFAM" id="SSF54236">
    <property type="entry name" value="Ubiquitin-like"/>
    <property type="match status" value="2"/>
</dbReference>
<evidence type="ECO:0000313" key="2">
    <source>
        <dbReference type="EMBL" id="KEH33904.1"/>
    </source>
</evidence>
<protein>
    <submittedName>
        <fullName evidence="2">Myb/SANT-like DNA-binding domain protein</fullName>
    </submittedName>
</protein>
<sequence length="433" mass="50768">MEEDILIKLTVMPMGRDGNEFIYKGNRNTQLRKLMDDYSDHISTEHELVNFFVDGRRLHEWQTPNELELMDGDIIHTMCDFGRDIVLNVKGQDGYEASFTMDECSRLEKLMDFYCRRYCLDITEVVFLFNGRLIRADQTPAELHMRYDDEIYVVSYDQIAHIELKTKCQMATNDDNSDSKLWPYLETKAFINIMLDEVALLTSRYGNISNDVWTSMTTKLNAVTNRSYKKEQLKEKMHSLHAMYYEFYSLLQNVEFKWNSETNTVAATAEVWQNYLQANDKTTQFQKKGCDHYKLLGIIFSNKKANEVFHYSSSNDPINTNEEYELDNQYLNIVRGSHVHDDMQEVECVTCNVSRKIPLKDHKSMKVCMSRDDATSFVTSDCSITKCVAALEEIEDISNDIYVKALKEFKDPDWREMFIVMSNDRRRGWLCSL</sequence>
<dbReference type="Pfam" id="PF11976">
    <property type="entry name" value="Rad60-SLD"/>
    <property type="match status" value="2"/>
</dbReference>
<dbReference type="EMBL" id="CM001219">
    <property type="protein sequence ID" value="KEH33904.1"/>
    <property type="molecule type" value="Genomic_DNA"/>
</dbReference>
<reference evidence="2 4" key="1">
    <citation type="journal article" date="2011" name="Nature">
        <title>The Medicago genome provides insight into the evolution of rhizobial symbioses.</title>
        <authorList>
            <person name="Young N.D."/>
            <person name="Debelle F."/>
            <person name="Oldroyd G.E."/>
            <person name="Geurts R."/>
            <person name="Cannon S.B."/>
            <person name="Udvardi M.K."/>
            <person name="Benedito V.A."/>
            <person name="Mayer K.F."/>
            <person name="Gouzy J."/>
            <person name="Schoof H."/>
            <person name="Van de Peer Y."/>
            <person name="Proost S."/>
            <person name="Cook D.R."/>
            <person name="Meyers B.C."/>
            <person name="Spannagl M."/>
            <person name="Cheung F."/>
            <person name="De Mita S."/>
            <person name="Krishnakumar V."/>
            <person name="Gundlach H."/>
            <person name="Zhou S."/>
            <person name="Mudge J."/>
            <person name="Bharti A.K."/>
            <person name="Murray J.D."/>
            <person name="Naoumkina M.A."/>
            <person name="Rosen B."/>
            <person name="Silverstein K.A."/>
            <person name="Tang H."/>
            <person name="Rombauts S."/>
            <person name="Zhao P.X."/>
            <person name="Zhou P."/>
            <person name="Barbe V."/>
            <person name="Bardou P."/>
            <person name="Bechner M."/>
            <person name="Bellec A."/>
            <person name="Berger A."/>
            <person name="Berges H."/>
            <person name="Bidwell S."/>
            <person name="Bisseling T."/>
            <person name="Choisne N."/>
            <person name="Couloux A."/>
            <person name="Denny R."/>
            <person name="Deshpande S."/>
            <person name="Dai X."/>
            <person name="Doyle J.J."/>
            <person name="Dudez A.M."/>
            <person name="Farmer A.D."/>
            <person name="Fouteau S."/>
            <person name="Franken C."/>
            <person name="Gibelin C."/>
            <person name="Gish J."/>
            <person name="Goldstein S."/>
            <person name="Gonzalez A.J."/>
            <person name="Green P.J."/>
            <person name="Hallab A."/>
            <person name="Hartog M."/>
            <person name="Hua A."/>
            <person name="Humphray S.J."/>
            <person name="Jeong D.H."/>
            <person name="Jing Y."/>
            <person name="Jocker A."/>
            <person name="Kenton S.M."/>
            <person name="Kim D.J."/>
            <person name="Klee K."/>
            <person name="Lai H."/>
            <person name="Lang C."/>
            <person name="Lin S."/>
            <person name="Macmil S.L."/>
            <person name="Magdelenat G."/>
            <person name="Matthews L."/>
            <person name="McCorrison J."/>
            <person name="Monaghan E.L."/>
            <person name="Mun J.H."/>
            <person name="Najar F.Z."/>
            <person name="Nicholson C."/>
            <person name="Noirot C."/>
            <person name="O'Bleness M."/>
            <person name="Paule C.R."/>
            <person name="Poulain J."/>
            <person name="Prion F."/>
            <person name="Qin B."/>
            <person name="Qu C."/>
            <person name="Retzel E.F."/>
            <person name="Riddle C."/>
            <person name="Sallet E."/>
            <person name="Samain S."/>
            <person name="Samson N."/>
            <person name="Sanders I."/>
            <person name="Saurat O."/>
            <person name="Scarpelli C."/>
            <person name="Schiex T."/>
            <person name="Segurens B."/>
            <person name="Severin A.J."/>
            <person name="Sherrier D.J."/>
            <person name="Shi R."/>
            <person name="Sims S."/>
            <person name="Singer S.R."/>
            <person name="Sinharoy S."/>
            <person name="Sterck L."/>
            <person name="Viollet A."/>
            <person name="Wang B.B."/>
            <person name="Wang K."/>
            <person name="Wang M."/>
            <person name="Wang X."/>
            <person name="Warfsmann J."/>
            <person name="Weissenbach J."/>
            <person name="White D.D."/>
            <person name="White J.D."/>
            <person name="Wiley G.B."/>
            <person name="Wincker P."/>
            <person name="Xing Y."/>
            <person name="Yang L."/>
            <person name="Yao Z."/>
            <person name="Ying F."/>
            <person name="Zhai J."/>
            <person name="Zhou L."/>
            <person name="Zuber A."/>
            <person name="Denarie J."/>
            <person name="Dixon R.A."/>
            <person name="May G.D."/>
            <person name="Schwartz D.C."/>
            <person name="Rogers J."/>
            <person name="Quetier F."/>
            <person name="Town C.D."/>
            <person name="Roe B.A."/>
        </authorList>
    </citation>
    <scope>NUCLEOTIDE SEQUENCE [LARGE SCALE GENOMIC DNA]</scope>
    <source>
        <strain evidence="2">A17</strain>
        <strain evidence="3 4">cv. Jemalong A17</strain>
    </source>
</reference>
<keyword evidence="2" id="KW-0238">DNA-binding</keyword>
<reference evidence="3" key="3">
    <citation type="submission" date="2015-04" db="UniProtKB">
        <authorList>
            <consortium name="EnsemblPlants"/>
        </authorList>
    </citation>
    <scope>IDENTIFICATION</scope>
    <source>
        <strain evidence="3">cv. Jemalong A17</strain>
    </source>
</reference>
<dbReference type="EnsemblPlants" id="KEH33904">
    <property type="protein sequence ID" value="KEH33904"/>
    <property type="gene ID" value="MTR_3g053640"/>
</dbReference>
<dbReference type="GO" id="GO:0003677">
    <property type="term" value="F:DNA binding"/>
    <property type="evidence" value="ECO:0007669"/>
    <property type="project" value="UniProtKB-KW"/>
</dbReference>
<evidence type="ECO:0000313" key="4">
    <source>
        <dbReference type="Proteomes" id="UP000002051"/>
    </source>
</evidence>
<dbReference type="PANTHER" id="PTHR47584:SF14">
    <property type="entry name" value="L10-INTERACTING MYB DOMAIN-CONTAINING PROTEIN-LIKE"/>
    <property type="match status" value="1"/>
</dbReference>
<dbReference type="Gene3D" id="3.10.20.90">
    <property type="entry name" value="Phosphatidylinositol 3-kinase Catalytic Subunit, Chain A, domain 1"/>
    <property type="match status" value="2"/>
</dbReference>
<feature type="domain" description="Ubiquitin-like" evidence="1">
    <location>
        <begin position="7"/>
        <end position="80"/>
    </location>
</feature>
<feature type="domain" description="Ubiquitin-like" evidence="1">
    <location>
        <begin position="85"/>
        <end position="156"/>
    </location>
</feature>
<gene>
    <name evidence="2" type="ordered locus">MTR_3g053640</name>
</gene>
<dbReference type="InterPro" id="IPR029071">
    <property type="entry name" value="Ubiquitin-like_domsf"/>
</dbReference>
<accession>A0A072UVS3</accession>
<dbReference type="InterPro" id="IPR022617">
    <property type="entry name" value="Rad60/SUMO-like_dom"/>
</dbReference>
<dbReference type="InterPro" id="IPR024752">
    <property type="entry name" value="Myb/SANT-like_dom"/>
</dbReference>
<dbReference type="InterPro" id="IPR045026">
    <property type="entry name" value="LIMYB"/>
</dbReference>
<dbReference type="SMART" id="SM00213">
    <property type="entry name" value="UBQ"/>
    <property type="match status" value="2"/>
</dbReference>
<evidence type="ECO:0000313" key="3">
    <source>
        <dbReference type="EnsemblPlants" id="KEH33904"/>
    </source>
</evidence>
<keyword evidence="4" id="KW-1185">Reference proteome</keyword>
<dbReference type="Proteomes" id="UP000002051">
    <property type="component" value="Chromosome 3"/>
</dbReference>